<evidence type="ECO:0000313" key="2">
    <source>
        <dbReference type="EMBL" id="KAH3896130.1"/>
    </source>
</evidence>
<protein>
    <submittedName>
        <fullName evidence="2">Uncharacterized protein</fullName>
    </submittedName>
</protein>
<dbReference type="AlphaFoldDB" id="A0A9D4SA30"/>
<dbReference type="EMBL" id="JAIWYP010000001">
    <property type="protein sequence ID" value="KAH3896130.1"/>
    <property type="molecule type" value="Genomic_DNA"/>
</dbReference>
<name>A0A9D4SA30_DREPO</name>
<reference evidence="2" key="2">
    <citation type="submission" date="2020-11" db="EMBL/GenBank/DDBJ databases">
        <authorList>
            <person name="McCartney M.A."/>
            <person name="Auch B."/>
            <person name="Kono T."/>
            <person name="Mallez S."/>
            <person name="Becker A."/>
            <person name="Gohl D.M."/>
            <person name="Silverstein K.A.T."/>
            <person name="Koren S."/>
            <person name="Bechman K.B."/>
            <person name="Herman A."/>
            <person name="Abrahante J.E."/>
            <person name="Garbe J."/>
        </authorList>
    </citation>
    <scope>NUCLEOTIDE SEQUENCE</scope>
    <source>
        <strain evidence="2">Duluth1</strain>
        <tissue evidence="2">Whole animal</tissue>
    </source>
</reference>
<sequence length="78" mass="8713">MTSAPKSNVEHPSQLTIRSTSDSLQTYPIRSGLHSPYKTQAPANPIRYSLSKYPTFSDISKAHDDQSSIYTHFSIAKQ</sequence>
<keyword evidence="3" id="KW-1185">Reference proteome</keyword>
<comment type="caution">
    <text evidence="2">The sequence shown here is derived from an EMBL/GenBank/DDBJ whole genome shotgun (WGS) entry which is preliminary data.</text>
</comment>
<feature type="region of interest" description="Disordered" evidence="1">
    <location>
        <begin position="1"/>
        <end position="41"/>
    </location>
</feature>
<proteinExistence type="predicted"/>
<accession>A0A9D4SA30</accession>
<organism evidence="2 3">
    <name type="scientific">Dreissena polymorpha</name>
    <name type="common">Zebra mussel</name>
    <name type="synonym">Mytilus polymorpha</name>
    <dbReference type="NCBI Taxonomy" id="45954"/>
    <lineage>
        <taxon>Eukaryota</taxon>
        <taxon>Metazoa</taxon>
        <taxon>Spiralia</taxon>
        <taxon>Lophotrochozoa</taxon>
        <taxon>Mollusca</taxon>
        <taxon>Bivalvia</taxon>
        <taxon>Autobranchia</taxon>
        <taxon>Heteroconchia</taxon>
        <taxon>Euheterodonta</taxon>
        <taxon>Imparidentia</taxon>
        <taxon>Neoheterodontei</taxon>
        <taxon>Myida</taxon>
        <taxon>Dreissenoidea</taxon>
        <taxon>Dreissenidae</taxon>
        <taxon>Dreissena</taxon>
    </lineage>
</organism>
<evidence type="ECO:0000313" key="3">
    <source>
        <dbReference type="Proteomes" id="UP000828390"/>
    </source>
</evidence>
<reference evidence="2" key="1">
    <citation type="journal article" date="2019" name="bioRxiv">
        <title>The Genome of the Zebra Mussel, Dreissena polymorpha: A Resource for Invasive Species Research.</title>
        <authorList>
            <person name="McCartney M.A."/>
            <person name="Auch B."/>
            <person name="Kono T."/>
            <person name="Mallez S."/>
            <person name="Zhang Y."/>
            <person name="Obille A."/>
            <person name="Becker A."/>
            <person name="Abrahante J.E."/>
            <person name="Garbe J."/>
            <person name="Badalamenti J.P."/>
            <person name="Herman A."/>
            <person name="Mangelson H."/>
            <person name="Liachko I."/>
            <person name="Sullivan S."/>
            <person name="Sone E.D."/>
            <person name="Koren S."/>
            <person name="Silverstein K.A.T."/>
            <person name="Beckman K.B."/>
            <person name="Gohl D.M."/>
        </authorList>
    </citation>
    <scope>NUCLEOTIDE SEQUENCE</scope>
    <source>
        <strain evidence="2">Duluth1</strain>
        <tissue evidence="2">Whole animal</tissue>
    </source>
</reference>
<evidence type="ECO:0000256" key="1">
    <source>
        <dbReference type="SAM" id="MobiDB-lite"/>
    </source>
</evidence>
<dbReference type="Proteomes" id="UP000828390">
    <property type="component" value="Unassembled WGS sequence"/>
</dbReference>
<feature type="compositionally biased region" description="Polar residues" evidence="1">
    <location>
        <begin position="1"/>
        <end position="28"/>
    </location>
</feature>
<gene>
    <name evidence="2" type="ORF">DPMN_020303</name>
</gene>